<gene>
    <name evidence="2" type="ORF">E1809_15890</name>
</gene>
<evidence type="ECO:0000313" key="3">
    <source>
        <dbReference type="Proteomes" id="UP000295511"/>
    </source>
</evidence>
<dbReference type="Proteomes" id="UP000295511">
    <property type="component" value="Unassembled WGS sequence"/>
</dbReference>
<organism evidence="2 3">
    <name type="scientific">Arthrobacter terricola</name>
    <dbReference type="NCBI Taxonomy" id="2547396"/>
    <lineage>
        <taxon>Bacteria</taxon>
        <taxon>Bacillati</taxon>
        <taxon>Actinomycetota</taxon>
        <taxon>Actinomycetes</taxon>
        <taxon>Micrococcales</taxon>
        <taxon>Micrococcaceae</taxon>
        <taxon>Arthrobacter</taxon>
    </lineage>
</organism>
<dbReference type="SUPFAM" id="SSF52317">
    <property type="entry name" value="Class I glutamine amidotransferase-like"/>
    <property type="match status" value="1"/>
</dbReference>
<dbReference type="InterPro" id="IPR029010">
    <property type="entry name" value="ThuA-like"/>
</dbReference>
<protein>
    <submittedName>
        <fullName evidence="2">ThuA domain-containing protein</fullName>
    </submittedName>
</protein>
<dbReference type="EMBL" id="SMRU01000019">
    <property type="protein sequence ID" value="TDF93330.1"/>
    <property type="molecule type" value="Genomic_DNA"/>
</dbReference>
<dbReference type="Pfam" id="PF06283">
    <property type="entry name" value="ThuA"/>
    <property type="match status" value="1"/>
</dbReference>
<feature type="domain" description="ThuA-like" evidence="1">
    <location>
        <begin position="26"/>
        <end position="218"/>
    </location>
</feature>
<comment type="caution">
    <text evidence="2">The sequence shown here is derived from an EMBL/GenBank/DDBJ whole genome shotgun (WGS) entry which is preliminary data.</text>
</comment>
<keyword evidence="3" id="KW-1185">Reference proteome</keyword>
<dbReference type="AlphaFoldDB" id="A0A4R5KGG4"/>
<dbReference type="Gene3D" id="3.40.50.880">
    <property type="match status" value="1"/>
</dbReference>
<evidence type="ECO:0000259" key="1">
    <source>
        <dbReference type="Pfam" id="PF06283"/>
    </source>
</evidence>
<dbReference type="PANTHER" id="PTHR40469">
    <property type="entry name" value="SECRETED GLYCOSYL HYDROLASE"/>
    <property type="match status" value="1"/>
</dbReference>
<dbReference type="PANTHER" id="PTHR40469:SF2">
    <property type="entry name" value="GALACTOSE-BINDING DOMAIN-LIKE SUPERFAMILY PROTEIN"/>
    <property type="match status" value="1"/>
</dbReference>
<dbReference type="RefSeq" id="WP_133205218.1">
    <property type="nucleotide sequence ID" value="NZ_SMRU01000019.1"/>
</dbReference>
<name>A0A4R5KGG4_9MICC</name>
<sequence>MKEAVIITGSGRYADPWHRFPETSRSLASILEKAGHTAMIREDVDDTLAGCATAEHSTDLLVFNVGLPRDGRPSPAPEGAAAIRSILHSPLPVLAMHSSSTSFADSPEWEALIGGRWIRGTSMHPPHGNAHVELADQRHPITVGCEDFTVDDERYSYLRRSANSRVLATHEHAGEQHPLIWAFDRPSGARTVYDGLGHCPASYQSPGHVRLLLAAVQWLSRGSD</sequence>
<evidence type="ECO:0000313" key="2">
    <source>
        <dbReference type="EMBL" id="TDF93330.1"/>
    </source>
</evidence>
<dbReference type="InterPro" id="IPR029062">
    <property type="entry name" value="Class_I_gatase-like"/>
</dbReference>
<dbReference type="OrthoDB" id="3350268at2"/>
<proteinExistence type="predicted"/>
<accession>A0A4R5KGG4</accession>
<reference evidence="2 3" key="1">
    <citation type="submission" date="2019-03" db="EMBL/GenBank/DDBJ databases">
        <title>Whole genome sequence of Arthrobacter sp JH1-1.</title>
        <authorList>
            <person name="Trinh H.N."/>
        </authorList>
    </citation>
    <scope>NUCLEOTIDE SEQUENCE [LARGE SCALE GENOMIC DNA]</scope>
    <source>
        <strain evidence="2 3">JH1-1</strain>
    </source>
</reference>